<evidence type="ECO:0000313" key="3">
    <source>
        <dbReference type="Proteomes" id="UP000015559"/>
    </source>
</evidence>
<sequence>MHKRNRLFVSIALVYGLLGGLIAIVRLIDPSLIPGNVPRAHGHIMLLGFILMMIYGIALHVLPRFGGFPLYSEQMADWQLYLANAGLPLMIAGWLGWRDMLVMVGGVLTYGAIVLFGLNMILTVRARGQGRTISVQ</sequence>
<dbReference type="InterPro" id="IPR036927">
    <property type="entry name" value="Cyt_c_oxase-like_su1_sf"/>
</dbReference>
<evidence type="ECO:0000313" key="2">
    <source>
        <dbReference type="EMBL" id="BAN34048.1"/>
    </source>
</evidence>
<feature type="transmembrane region" description="Helical" evidence="1">
    <location>
        <begin position="7"/>
        <end position="28"/>
    </location>
</feature>
<gene>
    <name evidence="2" type="ORF">SCD_n00199</name>
</gene>
<dbReference type="AlphaFoldDB" id="S6AAT4"/>
<dbReference type="SUPFAM" id="SSF81442">
    <property type="entry name" value="Cytochrome c oxidase subunit I-like"/>
    <property type="match status" value="1"/>
</dbReference>
<feature type="transmembrane region" description="Helical" evidence="1">
    <location>
        <begin position="80"/>
        <end position="97"/>
    </location>
</feature>
<keyword evidence="1" id="KW-1133">Transmembrane helix</keyword>
<dbReference type="KEGG" id="sdr:SCD_n00199"/>
<dbReference type="Proteomes" id="UP000015559">
    <property type="component" value="Chromosome"/>
</dbReference>
<dbReference type="OrthoDB" id="5784423at2"/>
<dbReference type="STRING" id="1163617.SCD_n00199"/>
<accession>S6AAT4</accession>
<evidence type="ECO:0000256" key="1">
    <source>
        <dbReference type="SAM" id="Phobius"/>
    </source>
</evidence>
<keyword evidence="1" id="KW-0472">Membrane</keyword>
<dbReference type="Gene3D" id="1.20.210.10">
    <property type="entry name" value="Cytochrome c oxidase-like, subunit I domain"/>
    <property type="match status" value="1"/>
</dbReference>
<dbReference type="EMBL" id="AP013066">
    <property type="protein sequence ID" value="BAN34048.1"/>
    <property type="molecule type" value="Genomic_DNA"/>
</dbReference>
<feature type="transmembrane region" description="Helical" evidence="1">
    <location>
        <begin position="40"/>
        <end position="59"/>
    </location>
</feature>
<name>S6AAT4_SULDS</name>
<organism evidence="2 3">
    <name type="scientific">Sulfuricella denitrificans (strain DSM 22764 / NBRC 105220 / skB26)</name>
    <dbReference type="NCBI Taxonomy" id="1163617"/>
    <lineage>
        <taxon>Bacteria</taxon>
        <taxon>Pseudomonadati</taxon>
        <taxon>Pseudomonadota</taxon>
        <taxon>Betaproteobacteria</taxon>
        <taxon>Nitrosomonadales</taxon>
        <taxon>Sulfuricellaceae</taxon>
        <taxon>Sulfuricella</taxon>
    </lineage>
</organism>
<dbReference type="eggNOG" id="ENOG5033BF6">
    <property type="taxonomic scope" value="Bacteria"/>
</dbReference>
<keyword evidence="3" id="KW-1185">Reference proteome</keyword>
<reference evidence="2 3" key="1">
    <citation type="journal article" date="2012" name="Appl. Environ. Microbiol.">
        <title>Draft genome sequence of a psychrotolerant sulfur-oxidizing bacterium, Sulfuricella denitrificans skB26, and proteomic insights into cold adaptation.</title>
        <authorList>
            <person name="Watanabe T."/>
            <person name="Kojima H."/>
            <person name="Fukui M."/>
        </authorList>
    </citation>
    <scope>NUCLEOTIDE SEQUENCE [LARGE SCALE GENOMIC DNA]</scope>
    <source>
        <strain evidence="3">skB26</strain>
    </source>
</reference>
<dbReference type="RefSeq" id="WP_009207006.1">
    <property type="nucleotide sequence ID" value="NC_022357.1"/>
</dbReference>
<keyword evidence="1" id="KW-0812">Transmembrane</keyword>
<proteinExistence type="predicted"/>
<feature type="transmembrane region" description="Helical" evidence="1">
    <location>
        <begin position="103"/>
        <end position="122"/>
    </location>
</feature>
<evidence type="ECO:0008006" key="4">
    <source>
        <dbReference type="Google" id="ProtNLM"/>
    </source>
</evidence>
<dbReference type="HOGENOM" id="CLU_2002825_0_0_4"/>
<protein>
    <recommendedName>
        <fullName evidence="4">Cytochrome-c oxidase</fullName>
    </recommendedName>
</protein>